<name>A0A0E9TQQ5_ANGAN</name>
<dbReference type="AlphaFoldDB" id="A0A0E9TQQ5"/>
<protein>
    <submittedName>
        <fullName evidence="1">Uncharacterized protein</fullName>
    </submittedName>
</protein>
<dbReference type="EMBL" id="GBXM01052691">
    <property type="protein sequence ID" value="JAH55886.1"/>
    <property type="molecule type" value="Transcribed_RNA"/>
</dbReference>
<organism evidence="1">
    <name type="scientific">Anguilla anguilla</name>
    <name type="common">European freshwater eel</name>
    <name type="synonym">Muraena anguilla</name>
    <dbReference type="NCBI Taxonomy" id="7936"/>
    <lineage>
        <taxon>Eukaryota</taxon>
        <taxon>Metazoa</taxon>
        <taxon>Chordata</taxon>
        <taxon>Craniata</taxon>
        <taxon>Vertebrata</taxon>
        <taxon>Euteleostomi</taxon>
        <taxon>Actinopterygii</taxon>
        <taxon>Neopterygii</taxon>
        <taxon>Teleostei</taxon>
        <taxon>Anguilliformes</taxon>
        <taxon>Anguillidae</taxon>
        <taxon>Anguilla</taxon>
    </lineage>
</organism>
<accession>A0A0E9TQQ5</accession>
<proteinExistence type="predicted"/>
<sequence>MRHPLQQAYEGELIQAWEPGSWNAVTQPD</sequence>
<reference evidence="1" key="2">
    <citation type="journal article" date="2015" name="Fish Shellfish Immunol.">
        <title>Early steps in the European eel (Anguilla anguilla)-Vibrio vulnificus interaction in the gills: Role of the RtxA13 toxin.</title>
        <authorList>
            <person name="Callol A."/>
            <person name="Pajuelo D."/>
            <person name="Ebbesson L."/>
            <person name="Teles M."/>
            <person name="MacKenzie S."/>
            <person name="Amaro C."/>
        </authorList>
    </citation>
    <scope>NUCLEOTIDE SEQUENCE</scope>
</reference>
<reference evidence="1" key="1">
    <citation type="submission" date="2014-11" db="EMBL/GenBank/DDBJ databases">
        <authorList>
            <person name="Amaro Gonzalez C."/>
        </authorList>
    </citation>
    <scope>NUCLEOTIDE SEQUENCE</scope>
</reference>
<evidence type="ECO:0000313" key="1">
    <source>
        <dbReference type="EMBL" id="JAH55886.1"/>
    </source>
</evidence>